<keyword evidence="2" id="KW-0949">S-adenosyl-L-methionine</keyword>
<proteinExistence type="predicted"/>
<dbReference type="InterPro" id="IPR048647">
    <property type="entry name" value="RlmA_N"/>
</dbReference>
<evidence type="ECO:0000256" key="1">
    <source>
        <dbReference type="PIRSR" id="PIRSR018249-1"/>
    </source>
</evidence>
<feature type="binding site" evidence="2">
    <location>
        <begin position="95"/>
        <end position="96"/>
    </location>
    <ligand>
        <name>S-adenosyl-L-methionine</name>
        <dbReference type="ChEBI" id="CHEBI:59789"/>
    </ligand>
</feature>
<dbReference type="GO" id="GO:0008168">
    <property type="term" value="F:methyltransferase activity"/>
    <property type="evidence" value="ECO:0007669"/>
    <property type="project" value="UniProtKB-KW"/>
</dbReference>
<feature type="binding site" evidence="1">
    <location>
        <position position="28"/>
    </location>
    <ligand>
        <name>Zn(2+)</name>
        <dbReference type="ChEBI" id="CHEBI:29105"/>
    </ligand>
</feature>
<sequence length="277" mass="29213">MVERLSRWLRCPVCEKALLPAPPLALRCADGHSFDANKRGFATLVPSNDRMVGDAAAMLDDRAAFLAEGHYSPIAAAVAHAAAGGRAVLDAGCGTGYYLGAVLDAGDSVDALAMDLSPDAVRRTVRATGSVGLVADTWRPLPIRTASSDVVLDVFAPRNLREFHRVLRDDGRLVVVVPTGEHLRELRAAGRAIGIPSDKVDAVVADAAPLFSPTATVRIDFAMTLTGESIDRLVGMGPSAHHRQATIAPETDADATDADATEMTMHASVDVMTLAKR</sequence>
<accession>A0A4V3WUA9</accession>
<keyword evidence="1" id="KW-0479">Metal-binding</keyword>
<dbReference type="InterPro" id="IPR016718">
    <property type="entry name" value="rRNA_m1G-MeTrfase_A_prd"/>
</dbReference>
<dbReference type="Pfam" id="PF13649">
    <property type="entry name" value="Methyltransf_25"/>
    <property type="match status" value="1"/>
</dbReference>
<dbReference type="OrthoDB" id="108476at2"/>
<dbReference type="Gene3D" id="3.40.50.150">
    <property type="entry name" value="Vaccinia Virus protein VP39"/>
    <property type="match status" value="1"/>
</dbReference>
<feature type="binding site" evidence="1">
    <location>
        <position position="32"/>
    </location>
    <ligand>
        <name>Zn(2+)</name>
        <dbReference type="ChEBI" id="CHEBI:29105"/>
    </ligand>
</feature>
<dbReference type="AlphaFoldDB" id="A0A4V3WUA9"/>
<evidence type="ECO:0000259" key="3">
    <source>
        <dbReference type="Pfam" id="PF13649"/>
    </source>
</evidence>
<evidence type="ECO:0000313" key="5">
    <source>
        <dbReference type="EMBL" id="THG35097.1"/>
    </source>
</evidence>
<name>A0A4V3WUA9_9MICO</name>
<dbReference type="SUPFAM" id="SSF53335">
    <property type="entry name" value="S-adenosyl-L-methionine-dependent methyltransferases"/>
    <property type="match status" value="1"/>
</dbReference>
<keyword evidence="5" id="KW-0808">Transferase</keyword>
<evidence type="ECO:0000256" key="2">
    <source>
        <dbReference type="PIRSR" id="PIRSR018249-2"/>
    </source>
</evidence>
<dbReference type="GO" id="GO:0032259">
    <property type="term" value="P:methylation"/>
    <property type="evidence" value="ECO:0007669"/>
    <property type="project" value="UniProtKB-KW"/>
</dbReference>
<organism evidence="5 6">
    <name type="scientific">Orlajensenia flava</name>
    <dbReference type="NCBI Taxonomy" id="2565934"/>
    <lineage>
        <taxon>Bacteria</taxon>
        <taxon>Bacillati</taxon>
        <taxon>Actinomycetota</taxon>
        <taxon>Actinomycetes</taxon>
        <taxon>Micrococcales</taxon>
        <taxon>Microbacteriaceae</taxon>
        <taxon>Orlajensenia</taxon>
    </lineage>
</organism>
<evidence type="ECO:0000313" key="6">
    <source>
        <dbReference type="Proteomes" id="UP000307380"/>
    </source>
</evidence>
<feature type="binding site" evidence="1">
    <location>
        <position position="11"/>
    </location>
    <ligand>
        <name>Zn(2+)</name>
        <dbReference type="ChEBI" id="CHEBI:29105"/>
    </ligand>
</feature>
<dbReference type="CDD" id="cd02440">
    <property type="entry name" value="AdoMet_MTases"/>
    <property type="match status" value="1"/>
</dbReference>
<dbReference type="InterPro" id="IPR041698">
    <property type="entry name" value="Methyltransf_25"/>
</dbReference>
<feature type="domain" description="Methyltransferase" evidence="3">
    <location>
        <begin position="88"/>
        <end position="171"/>
    </location>
</feature>
<dbReference type="EMBL" id="SSSN01000003">
    <property type="protein sequence ID" value="THG35097.1"/>
    <property type="molecule type" value="Genomic_DNA"/>
</dbReference>
<dbReference type="PIRSF" id="PIRSF018249">
    <property type="entry name" value="MyrA_prd"/>
    <property type="match status" value="1"/>
</dbReference>
<keyword evidence="6" id="KW-1185">Reference proteome</keyword>
<feature type="binding site" evidence="2">
    <location>
        <position position="182"/>
    </location>
    <ligand>
        <name>S-adenosyl-L-methionine</name>
        <dbReference type="ChEBI" id="CHEBI:59789"/>
    </ligand>
</feature>
<dbReference type="GO" id="GO:0046872">
    <property type="term" value="F:metal ion binding"/>
    <property type="evidence" value="ECO:0007669"/>
    <property type="project" value="UniProtKB-KW"/>
</dbReference>
<dbReference type="Proteomes" id="UP000307380">
    <property type="component" value="Unassembled WGS sequence"/>
</dbReference>
<feature type="binding site" evidence="2">
    <location>
        <position position="71"/>
    </location>
    <ligand>
        <name>S-adenosyl-L-methionine</name>
        <dbReference type="ChEBI" id="CHEBI:59789"/>
    </ligand>
</feature>
<feature type="binding site" evidence="1">
    <location>
        <position position="14"/>
    </location>
    <ligand>
        <name>Zn(2+)</name>
        <dbReference type="ChEBI" id="CHEBI:29105"/>
    </ligand>
</feature>
<dbReference type="Pfam" id="PF21302">
    <property type="entry name" value="Zn_ribbon_RlmA"/>
    <property type="match status" value="1"/>
</dbReference>
<gene>
    <name evidence="5" type="ORF">E6C70_03235</name>
</gene>
<reference evidence="5 6" key="1">
    <citation type="submission" date="2019-04" db="EMBL/GenBank/DDBJ databases">
        <authorList>
            <person name="Jiang L."/>
        </authorList>
    </citation>
    <scope>NUCLEOTIDE SEQUENCE [LARGE SCALE GENOMIC DNA]</scope>
    <source>
        <strain evidence="5 6">YIM 131861</strain>
    </source>
</reference>
<keyword evidence="1" id="KW-0862">Zinc</keyword>
<evidence type="ECO:0000259" key="4">
    <source>
        <dbReference type="Pfam" id="PF21302"/>
    </source>
</evidence>
<protein>
    <submittedName>
        <fullName evidence="5">Methyltransferase domain-containing protein</fullName>
    </submittedName>
</protein>
<comment type="caution">
    <text evidence="5">The sequence shown here is derived from an EMBL/GenBank/DDBJ whole genome shotgun (WGS) entry which is preliminary data.</text>
</comment>
<feature type="domain" description="23S rRNA (guanine(745)-N(1))-methyltransferase N-terminal" evidence="4">
    <location>
        <begin position="10"/>
        <end position="48"/>
    </location>
</feature>
<keyword evidence="5" id="KW-0489">Methyltransferase</keyword>
<dbReference type="InterPro" id="IPR029063">
    <property type="entry name" value="SAM-dependent_MTases_sf"/>
</dbReference>